<dbReference type="GO" id="GO:0016151">
    <property type="term" value="F:nickel cation binding"/>
    <property type="evidence" value="ECO:0007669"/>
    <property type="project" value="InterPro"/>
</dbReference>
<name>A0A1J5MY31_9BACT</name>
<dbReference type="PANTHER" id="PTHR34535:SF3">
    <property type="entry name" value="HYDROGENASE MATURATION FACTOR HYPA"/>
    <property type="match status" value="1"/>
</dbReference>
<protein>
    <submittedName>
        <fullName evidence="4">Hydrogenase nickel incorporation protein HypA</fullName>
    </submittedName>
</protein>
<accession>A0A1J5MY31</accession>
<evidence type="ECO:0000256" key="1">
    <source>
        <dbReference type="ARBA" id="ARBA00022596"/>
    </source>
</evidence>
<keyword evidence="5" id="KW-1185">Reference proteome</keyword>
<evidence type="ECO:0000256" key="3">
    <source>
        <dbReference type="ARBA" id="ARBA00022833"/>
    </source>
</evidence>
<reference evidence="4 5" key="1">
    <citation type="submission" date="2015-09" db="EMBL/GenBank/DDBJ databases">
        <title>Genome of Desulfovibrio dechloracetivorans BerOc1, a mercury methylating strain isolated from highly hydrocarbons and metals contaminated coastal sediments.</title>
        <authorList>
            <person name="Goni Urriza M."/>
            <person name="Gassie C."/>
            <person name="Bouchez O."/>
            <person name="Klopp C."/>
            <person name="Ranchou-Peyruse A."/>
            <person name="Remy G."/>
        </authorList>
    </citation>
    <scope>NUCLEOTIDE SEQUENCE [LARGE SCALE GENOMIC DNA]</scope>
    <source>
        <strain evidence="4 5">BerOc1</strain>
    </source>
</reference>
<dbReference type="EMBL" id="LKAQ01000004">
    <property type="protein sequence ID" value="OIQ50906.1"/>
    <property type="molecule type" value="Genomic_DNA"/>
</dbReference>
<evidence type="ECO:0000256" key="2">
    <source>
        <dbReference type="ARBA" id="ARBA00022723"/>
    </source>
</evidence>
<dbReference type="GO" id="GO:0008270">
    <property type="term" value="F:zinc ion binding"/>
    <property type="evidence" value="ECO:0007669"/>
    <property type="project" value="TreeGrafter"/>
</dbReference>
<dbReference type="Gene3D" id="3.30.2320.80">
    <property type="match status" value="1"/>
</dbReference>
<keyword evidence="3" id="KW-0862">Zinc</keyword>
<keyword evidence="2" id="KW-0479">Metal-binding</keyword>
<dbReference type="PIRSF" id="PIRSF004761">
    <property type="entry name" value="Hydrgn_mat_HypA"/>
    <property type="match status" value="1"/>
</dbReference>
<dbReference type="RefSeq" id="WP_071546300.1">
    <property type="nucleotide sequence ID" value="NZ_LKAQ01000004.1"/>
</dbReference>
<dbReference type="Proteomes" id="UP000181901">
    <property type="component" value="Unassembled WGS sequence"/>
</dbReference>
<dbReference type="GO" id="GO:0051604">
    <property type="term" value="P:protein maturation"/>
    <property type="evidence" value="ECO:0007669"/>
    <property type="project" value="InterPro"/>
</dbReference>
<dbReference type="OrthoDB" id="9800361at2"/>
<proteinExistence type="predicted"/>
<organism evidence="4 5">
    <name type="scientific">Pseudodesulfovibrio hydrargyri</name>
    <dbReference type="NCBI Taxonomy" id="2125990"/>
    <lineage>
        <taxon>Bacteria</taxon>
        <taxon>Pseudomonadati</taxon>
        <taxon>Thermodesulfobacteriota</taxon>
        <taxon>Desulfovibrionia</taxon>
        <taxon>Desulfovibrionales</taxon>
        <taxon>Desulfovibrionaceae</taxon>
    </lineage>
</organism>
<dbReference type="InterPro" id="IPR000688">
    <property type="entry name" value="HypA/HybF"/>
</dbReference>
<dbReference type="Pfam" id="PF01155">
    <property type="entry name" value="HypA"/>
    <property type="match status" value="1"/>
</dbReference>
<sequence>MHEMSIAEAMLDTISDALGGRADLVSASCTIGPLSGINAESLKFCFTEVAGQLGFGQPELIVTKVAAPAHCLSCGTDYTFINPYDRCPSCESLSREVRGGDDFTLDAVDIAEA</sequence>
<evidence type="ECO:0000313" key="5">
    <source>
        <dbReference type="Proteomes" id="UP000181901"/>
    </source>
</evidence>
<keyword evidence="1" id="KW-0533">Nickel</keyword>
<dbReference type="AlphaFoldDB" id="A0A1J5MY31"/>
<comment type="caution">
    <text evidence="4">The sequence shown here is derived from an EMBL/GenBank/DDBJ whole genome shotgun (WGS) entry which is preliminary data.</text>
</comment>
<evidence type="ECO:0000313" key="4">
    <source>
        <dbReference type="EMBL" id="OIQ50906.1"/>
    </source>
</evidence>
<gene>
    <name evidence="4" type="primary">hypA_2</name>
    <name evidence="4" type="ORF">BerOc1_02848</name>
</gene>
<dbReference type="PANTHER" id="PTHR34535">
    <property type="entry name" value="HYDROGENASE MATURATION FACTOR HYPA"/>
    <property type="match status" value="1"/>
</dbReference>